<dbReference type="Pfam" id="PF20150">
    <property type="entry name" value="2EXR"/>
    <property type="match status" value="1"/>
</dbReference>
<dbReference type="Proteomes" id="UP001595075">
    <property type="component" value="Unassembled WGS sequence"/>
</dbReference>
<comment type="caution">
    <text evidence="2">The sequence shown here is derived from an EMBL/GenBank/DDBJ whole genome shotgun (WGS) entry which is preliminary data.</text>
</comment>
<feature type="domain" description="2EXR" evidence="1">
    <location>
        <begin position="2"/>
        <end position="113"/>
    </location>
</feature>
<keyword evidence="3" id="KW-1185">Reference proteome</keyword>
<proteinExistence type="predicted"/>
<organism evidence="2 3">
    <name type="scientific">Oculimacula yallundae</name>
    <dbReference type="NCBI Taxonomy" id="86028"/>
    <lineage>
        <taxon>Eukaryota</taxon>
        <taxon>Fungi</taxon>
        <taxon>Dikarya</taxon>
        <taxon>Ascomycota</taxon>
        <taxon>Pezizomycotina</taxon>
        <taxon>Leotiomycetes</taxon>
        <taxon>Helotiales</taxon>
        <taxon>Ploettnerulaceae</taxon>
        <taxon>Oculimacula</taxon>
    </lineage>
</organism>
<dbReference type="InterPro" id="IPR045518">
    <property type="entry name" value="2EXR"/>
</dbReference>
<evidence type="ECO:0000259" key="1">
    <source>
        <dbReference type="Pfam" id="PF20150"/>
    </source>
</evidence>
<dbReference type="EMBL" id="JAZHXI010000006">
    <property type="protein sequence ID" value="KAL2070888.1"/>
    <property type="molecule type" value="Genomic_DNA"/>
</dbReference>
<name>A0ABR4CLR9_9HELO</name>
<evidence type="ECO:0000313" key="3">
    <source>
        <dbReference type="Proteomes" id="UP001595075"/>
    </source>
</evidence>
<gene>
    <name evidence="2" type="ORF">VTL71DRAFT_13914</name>
</gene>
<dbReference type="PANTHER" id="PTHR35910:SF6">
    <property type="entry name" value="2EXR DOMAIN-CONTAINING PROTEIN"/>
    <property type="match status" value="1"/>
</dbReference>
<sequence length="273" mass="31712">MFDLFPDLPLEIRLLIWETACYEARLLDIWYSGVDLEGLDDFSMGFKKPHYFYSHAPIPSILHTCQDARKIGLQHYQLDPGFGMEKKIKRTCGVEIAFTVPSRIYVNWECDIVCPNFDPENDYTSETWMLPSSNYLREFTHQFKHVQHLAIRADWLDSFDEPYFQDDFKWLTNLLPCSAKSVPLFKDFTIYDLPPETEYPFSSNNVSLRLVRLARVDDEASLPDEMEQLGVARETLSEALQYIGNLRALEKVTFVLPTISMAFLHVVDIESSV</sequence>
<evidence type="ECO:0000313" key="2">
    <source>
        <dbReference type="EMBL" id="KAL2070888.1"/>
    </source>
</evidence>
<dbReference type="PANTHER" id="PTHR35910">
    <property type="entry name" value="2EXR DOMAIN-CONTAINING PROTEIN"/>
    <property type="match status" value="1"/>
</dbReference>
<accession>A0ABR4CLR9</accession>
<protein>
    <recommendedName>
        <fullName evidence="1">2EXR domain-containing protein</fullName>
    </recommendedName>
</protein>
<reference evidence="2 3" key="1">
    <citation type="journal article" date="2024" name="Commun. Biol.">
        <title>Comparative genomic analysis of thermophilic fungi reveals convergent evolutionary adaptations and gene losses.</title>
        <authorList>
            <person name="Steindorff A.S."/>
            <person name="Aguilar-Pontes M.V."/>
            <person name="Robinson A.J."/>
            <person name="Andreopoulos B."/>
            <person name="LaButti K."/>
            <person name="Kuo A."/>
            <person name="Mondo S."/>
            <person name="Riley R."/>
            <person name="Otillar R."/>
            <person name="Haridas S."/>
            <person name="Lipzen A."/>
            <person name="Grimwood J."/>
            <person name="Schmutz J."/>
            <person name="Clum A."/>
            <person name="Reid I.D."/>
            <person name="Moisan M.C."/>
            <person name="Butler G."/>
            <person name="Nguyen T.T.M."/>
            <person name="Dewar K."/>
            <person name="Conant G."/>
            <person name="Drula E."/>
            <person name="Henrissat B."/>
            <person name="Hansel C."/>
            <person name="Singer S."/>
            <person name="Hutchinson M.I."/>
            <person name="de Vries R.P."/>
            <person name="Natvig D.O."/>
            <person name="Powell A.J."/>
            <person name="Tsang A."/>
            <person name="Grigoriev I.V."/>
        </authorList>
    </citation>
    <scope>NUCLEOTIDE SEQUENCE [LARGE SCALE GENOMIC DNA]</scope>
    <source>
        <strain evidence="2 3">CBS 494.80</strain>
    </source>
</reference>